<protein>
    <submittedName>
        <fullName evidence="1">Alcohol acetyltransferase</fullName>
    </submittedName>
</protein>
<dbReference type="PANTHER" id="PTHR28037:SF1">
    <property type="entry name" value="ALCOHOL O-ACETYLTRANSFERASE 1-RELATED"/>
    <property type="match status" value="1"/>
</dbReference>
<dbReference type="SUPFAM" id="SSF52777">
    <property type="entry name" value="CoA-dependent acyltransferases"/>
    <property type="match status" value="2"/>
</dbReference>
<evidence type="ECO:0000313" key="1">
    <source>
        <dbReference type="EMBL" id="WEW59551.1"/>
    </source>
</evidence>
<dbReference type="InterPro" id="IPR010828">
    <property type="entry name" value="Atf2/Sli1-like"/>
</dbReference>
<dbReference type="AlphaFoldDB" id="A0AAF0DIX6"/>
<evidence type="ECO:0000313" key="2">
    <source>
        <dbReference type="Proteomes" id="UP001219355"/>
    </source>
</evidence>
<dbReference type="EMBL" id="CP120629">
    <property type="protein sequence ID" value="WEW59551.1"/>
    <property type="molecule type" value="Genomic_DNA"/>
</dbReference>
<accession>A0AAF0DIX6</accession>
<dbReference type="GO" id="GO:0008080">
    <property type="term" value="F:N-acetyltransferase activity"/>
    <property type="evidence" value="ECO:0007669"/>
    <property type="project" value="TreeGrafter"/>
</dbReference>
<dbReference type="InterPro" id="IPR052058">
    <property type="entry name" value="Alcohol_O-acetyltransferase"/>
</dbReference>
<gene>
    <name evidence="1" type="primary">ATF1</name>
    <name evidence="1" type="ORF">PRK78_005025</name>
</gene>
<dbReference type="PANTHER" id="PTHR28037">
    <property type="entry name" value="ALCOHOL O-ACETYLTRANSFERASE 1-RELATED"/>
    <property type="match status" value="1"/>
</dbReference>
<reference evidence="1" key="1">
    <citation type="submission" date="2023-03" db="EMBL/GenBank/DDBJ databases">
        <title>Emydomyces testavorans Genome Sequence.</title>
        <authorList>
            <person name="Hoyer L."/>
        </authorList>
    </citation>
    <scope>NUCLEOTIDE SEQUENCE</scope>
    <source>
        <strain evidence="1">16-2883</strain>
    </source>
</reference>
<dbReference type="Proteomes" id="UP001219355">
    <property type="component" value="Chromosome 3"/>
</dbReference>
<dbReference type="InterPro" id="IPR023213">
    <property type="entry name" value="CAT-like_dom_sf"/>
</dbReference>
<proteinExistence type="predicted"/>
<dbReference type="Pfam" id="PF07247">
    <property type="entry name" value="AATase"/>
    <property type="match status" value="1"/>
</dbReference>
<organism evidence="1 2">
    <name type="scientific">Emydomyces testavorans</name>
    <dbReference type="NCBI Taxonomy" id="2070801"/>
    <lineage>
        <taxon>Eukaryota</taxon>
        <taxon>Fungi</taxon>
        <taxon>Dikarya</taxon>
        <taxon>Ascomycota</taxon>
        <taxon>Pezizomycotina</taxon>
        <taxon>Eurotiomycetes</taxon>
        <taxon>Eurotiomycetidae</taxon>
        <taxon>Onygenales</taxon>
        <taxon>Nannizziopsiaceae</taxon>
        <taxon>Emydomyces</taxon>
    </lineage>
</organism>
<keyword evidence="2" id="KW-1185">Reference proteome</keyword>
<dbReference type="Gene3D" id="3.30.559.10">
    <property type="entry name" value="Chloramphenicol acetyltransferase-like domain"/>
    <property type="match status" value="1"/>
</dbReference>
<sequence>MPSTAGPLITLHKLEKLRSVGKWLQESRRQLEKYSTARHHLGFYYNVAVSAVYSLSGALHRPLKGYIHKACGDLICQHPILSAVPVGEDCNDTYFVRLPKIDLNESIFFEDWDCSFSEEGHDYQENSGGRLWERKLDELLQTQHNTAFAPGLPVWRLYILTDGHIKRRFLAVFVYHHAIGDGSSGKAFHASFLQALTGALSLDLENTEAIVKPPNTPLLPSLESLHSLRSSLFFILKAVFNSKIWSRRDPRLWTGGKMSLPLKSLVHHIALPAPTTTALKHLCREHRTTITATLQTLLARALFARLPGKYTKLRCTGAISTRRWFSNDIINDHSIGVWVQDFAENYTREFVATPASFPWAEAQRSRETIEAALRRRGKNTNVGLLKFIKDYHGELLTCMIGKERSLSFEVSNIGVFNAVSPTSPDAEVGKEGVDKDVTPASQRPKIDRMIFSQSANVVGSAVNLSVITGGDGCLVLTFSWQEGVVEAELMASVMEQLKKEIDLLLDNAH</sequence>
<name>A0AAF0DIX6_9EURO</name>